<sequence>MTEIAQRDDRVYLTSDRELARAWAGLWTPDGEHFGNGSLYQVDAELAALEPDEDLLSLEGVSFQVPRAVVRVVYDAAVRYSEKHLLVLEARLQQHKEAKEAND</sequence>
<name>A0A4Y8QXA9_9MICO</name>
<protein>
    <submittedName>
        <fullName evidence="1">Uncharacterized protein</fullName>
    </submittedName>
</protein>
<dbReference type="GeneID" id="95686402"/>
<dbReference type="AlphaFoldDB" id="A0A4Y8QXA9"/>
<proteinExistence type="predicted"/>
<organism evidence="1 2">
    <name type="scientific">Cellulosimicrobium funkei</name>
    <dbReference type="NCBI Taxonomy" id="264251"/>
    <lineage>
        <taxon>Bacteria</taxon>
        <taxon>Bacillati</taxon>
        <taxon>Actinomycetota</taxon>
        <taxon>Actinomycetes</taxon>
        <taxon>Micrococcales</taxon>
        <taxon>Promicromonosporaceae</taxon>
        <taxon>Cellulosimicrobium</taxon>
    </lineage>
</organism>
<comment type="caution">
    <text evidence="1">The sequence shown here is derived from an EMBL/GenBank/DDBJ whole genome shotgun (WGS) entry which is preliminary data.</text>
</comment>
<dbReference type="EMBL" id="SOZH01000012">
    <property type="protein sequence ID" value="TFF04362.1"/>
    <property type="molecule type" value="Genomic_DNA"/>
</dbReference>
<accession>A0A4Y8QXA9</accession>
<evidence type="ECO:0000313" key="2">
    <source>
        <dbReference type="Proteomes" id="UP000298003"/>
    </source>
</evidence>
<reference evidence="1 2" key="1">
    <citation type="submission" date="2019-03" db="EMBL/GenBank/DDBJ databases">
        <title>Cellulosimicrobium funkei JCM14302 Assembly.</title>
        <authorList>
            <person name="Dou T."/>
        </authorList>
    </citation>
    <scope>NUCLEOTIDE SEQUENCE [LARGE SCALE GENOMIC DNA]</scope>
    <source>
        <strain evidence="1 2">JCM 14302</strain>
    </source>
</reference>
<keyword evidence="2" id="KW-1185">Reference proteome</keyword>
<dbReference type="RefSeq" id="WP_061268897.1">
    <property type="nucleotide sequence ID" value="NZ_SOZH01000012.1"/>
</dbReference>
<evidence type="ECO:0000313" key="1">
    <source>
        <dbReference type="EMBL" id="TFF04362.1"/>
    </source>
</evidence>
<dbReference type="Proteomes" id="UP000298003">
    <property type="component" value="Unassembled WGS sequence"/>
</dbReference>
<gene>
    <name evidence="1" type="ORF">E1O70_18120</name>
</gene>